<sequence length="130" mass="14793">MKRVWNKIMNRLEMRNFEQHYEPEETEMSGQERLIYNNNYNSNHNHLHNSSNNIIHTNSSGGSGSSSSSSHHSQLPPAAMSGVEGENHYQLPYAHLHPGQSPYLGSPQHPPLPPGLQYHPHQQQHGYYSS</sequence>
<evidence type="ECO:0000313" key="3">
    <source>
        <dbReference type="Proteomes" id="UP000271974"/>
    </source>
</evidence>
<dbReference type="EMBL" id="RQTK01000840">
    <property type="protein sequence ID" value="RUS74340.1"/>
    <property type="molecule type" value="Genomic_DNA"/>
</dbReference>
<feature type="region of interest" description="Disordered" evidence="1">
    <location>
        <begin position="23"/>
        <end position="130"/>
    </location>
</feature>
<comment type="caution">
    <text evidence="2">The sequence shown here is derived from an EMBL/GenBank/DDBJ whole genome shotgun (WGS) entry which is preliminary data.</text>
</comment>
<name>A0A433SYV2_ELYCH</name>
<organism evidence="2 3">
    <name type="scientific">Elysia chlorotica</name>
    <name type="common">Eastern emerald elysia</name>
    <name type="synonym">Sea slug</name>
    <dbReference type="NCBI Taxonomy" id="188477"/>
    <lineage>
        <taxon>Eukaryota</taxon>
        <taxon>Metazoa</taxon>
        <taxon>Spiralia</taxon>
        <taxon>Lophotrochozoa</taxon>
        <taxon>Mollusca</taxon>
        <taxon>Gastropoda</taxon>
        <taxon>Heterobranchia</taxon>
        <taxon>Euthyneura</taxon>
        <taxon>Panpulmonata</taxon>
        <taxon>Sacoglossa</taxon>
        <taxon>Placobranchoidea</taxon>
        <taxon>Plakobranchidae</taxon>
        <taxon>Elysia</taxon>
    </lineage>
</organism>
<feature type="compositionally biased region" description="Low complexity" evidence="1">
    <location>
        <begin position="35"/>
        <end position="73"/>
    </location>
</feature>
<proteinExistence type="predicted"/>
<evidence type="ECO:0000313" key="2">
    <source>
        <dbReference type="EMBL" id="RUS74340.1"/>
    </source>
</evidence>
<protein>
    <submittedName>
        <fullName evidence="2">Uncharacterized protein</fullName>
    </submittedName>
</protein>
<accession>A0A433SYV2</accession>
<reference evidence="2 3" key="1">
    <citation type="submission" date="2019-01" db="EMBL/GenBank/DDBJ databases">
        <title>A draft genome assembly of the solar-powered sea slug Elysia chlorotica.</title>
        <authorList>
            <person name="Cai H."/>
            <person name="Li Q."/>
            <person name="Fang X."/>
            <person name="Li J."/>
            <person name="Curtis N.E."/>
            <person name="Altenburger A."/>
            <person name="Shibata T."/>
            <person name="Feng M."/>
            <person name="Maeda T."/>
            <person name="Schwartz J.A."/>
            <person name="Shigenobu S."/>
            <person name="Lundholm N."/>
            <person name="Nishiyama T."/>
            <person name="Yang H."/>
            <person name="Hasebe M."/>
            <person name="Li S."/>
            <person name="Pierce S.K."/>
            <person name="Wang J."/>
        </authorList>
    </citation>
    <scope>NUCLEOTIDE SEQUENCE [LARGE SCALE GENOMIC DNA]</scope>
    <source>
        <strain evidence="2">EC2010</strain>
        <tissue evidence="2">Whole organism of an adult</tissue>
    </source>
</reference>
<keyword evidence="3" id="KW-1185">Reference proteome</keyword>
<feature type="compositionally biased region" description="Low complexity" evidence="1">
    <location>
        <begin position="115"/>
        <end position="130"/>
    </location>
</feature>
<evidence type="ECO:0000256" key="1">
    <source>
        <dbReference type="SAM" id="MobiDB-lite"/>
    </source>
</evidence>
<gene>
    <name evidence="2" type="ORF">EGW08_017886</name>
</gene>
<dbReference type="Proteomes" id="UP000271974">
    <property type="component" value="Unassembled WGS sequence"/>
</dbReference>
<feature type="non-terminal residue" evidence="2">
    <location>
        <position position="130"/>
    </location>
</feature>
<dbReference type="AlphaFoldDB" id="A0A433SYV2"/>